<organism evidence="6 7">
    <name type="scientific">Neokomagataea tanensis NBRC 106556</name>
    <dbReference type="NCBI Taxonomy" id="1223519"/>
    <lineage>
        <taxon>Bacteria</taxon>
        <taxon>Pseudomonadati</taxon>
        <taxon>Pseudomonadota</taxon>
        <taxon>Alphaproteobacteria</taxon>
        <taxon>Acetobacterales</taxon>
        <taxon>Acetobacteraceae</taxon>
        <taxon>Neokomagataea</taxon>
    </lineage>
</organism>
<dbReference type="Proteomes" id="UP001062443">
    <property type="component" value="Unassembled WGS sequence"/>
</dbReference>
<evidence type="ECO:0000259" key="4">
    <source>
        <dbReference type="Pfam" id="PF00389"/>
    </source>
</evidence>
<dbReference type="InterPro" id="IPR050223">
    <property type="entry name" value="D-isomer_2-hydroxyacid_DH"/>
</dbReference>
<protein>
    <submittedName>
        <fullName evidence="6">D-isomer-specific 2-hydroxyacid dehydrogenase</fullName>
    </submittedName>
</protein>
<comment type="caution">
    <text evidence="6">The sequence shown here is derived from an EMBL/GenBank/DDBJ whole genome shotgun (WGS) entry which is preliminary data.</text>
</comment>
<proteinExistence type="inferred from homology"/>
<dbReference type="Pfam" id="PF00389">
    <property type="entry name" value="2-Hacid_dh"/>
    <property type="match status" value="1"/>
</dbReference>
<evidence type="ECO:0000259" key="5">
    <source>
        <dbReference type="Pfam" id="PF02826"/>
    </source>
</evidence>
<dbReference type="InterPro" id="IPR006140">
    <property type="entry name" value="D-isomer_DH_NAD-bd"/>
</dbReference>
<keyword evidence="7" id="KW-1185">Reference proteome</keyword>
<evidence type="ECO:0000256" key="2">
    <source>
        <dbReference type="ARBA" id="ARBA00023027"/>
    </source>
</evidence>
<dbReference type="CDD" id="cd12156">
    <property type="entry name" value="HPPR"/>
    <property type="match status" value="1"/>
</dbReference>
<keyword evidence="2" id="KW-0520">NAD</keyword>
<dbReference type="Gene3D" id="3.40.50.720">
    <property type="entry name" value="NAD(P)-binding Rossmann-like Domain"/>
    <property type="match status" value="2"/>
</dbReference>
<feature type="domain" description="D-isomer specific 2-hydroxyacid dehydrogenase NAD-binding" evidence="5">
    <location>
        <begin position="94"/>
        <end position="266"/>
    </location>
</feature>
<dbReference type="Pfam" id="PF02826">
    <property type="entry name" value="2-Hacid_dh_C"/>
    <property type="match status" value="1"/>
</dbReference>
<name>A0ABQ0QI19_9PROT</name>
<reference evidence="6" key="1">
    <citation type="submission" date="2013-04" db="EMBL/GenBank/DDBJ databases">
        <title>The genome sequencing project of 58 acetic acid bacteria.</title>
        <authorList>
            <person name="Okamoto-Kainuma A."/>
            <person name="Ishikawa M."/>
            <person name="Umino S."/>
            <person name="Koizumi Y."/>
            <person name="Shiwa Y."/>
            <person name="Yoshikawa H."/>
            <person name="Matsutani M."/>
            <person name="Matsushita K."/>
        </authorList>
    </citation>
    <scope>NUCLEOTIDE SEQUENCE</scope>
    <source>
        <strain evidence="6">NBRC 106556</strain>
    </source>
</reference>
<dbReference type="SUPFAM" id="SSF52283">
    <property type="entry name" value="Formate/glycerate dehydrogenase catalytic domain-like"/>
    <property type="match status" value="1"/>
</dbReference>
<evidence type="ECO:0000256" key="1">
    <source>
        <dbReference type="ARBA" id="ARBA00023002"/>
    </source>
</evidence>
<dbReference type="SUPFAM" id="SSF51735">
    <property type="entry name" value="NAD(P)-binding Rossmann-fold domains"/>
    <property type="match status" value="1"/>
</dbReference>
<feature type="domain" description="D-isomer specific 2-hydroxyacid dehydrogenase catalytic" evidence="4">
    <location>
        <begin position="12"/>
        <end position="297"/>
    </location>
</feature>
<gene>
    <name evidence="6" type="ORF">AA106556_0797</name>
</gene>
<dbReference type="InterPro" id="IPR006139">
    <property type="entry name" value="D-isomer_2_OHA_DH_cat_dom"/>
</dbReference>
<dbReference type="EMBL" id="BAQB01000008">
    <property type="protein sequence ID" value="GBR45527.1"/>
    <property type="molecule type" value="Genomic_DNA"/>
</dbReference>
<sequence>MMPTIESALRDAFTVHPYHSLEAVLPIAPRIQAIATGGATGVPAPLLAALPALEIIAINGVGTDAVNLNETVRRGIHVTTTPGILTDDVADLAFALLLSALRQVPTGDHFIRTRQWGKNTLPLAHKASGKRLGIFGMGHVGKAVARRAYGFDMPVSYHHTHNLHLNNAYFVPSLLELAQKNDILVLSASATPQTYHSINQNILEALGPKGLLINVSRGSLVDETALITALQNGVLGAAALDVFEHEPNVPEALLSMENVVLQPHRASATVETRLTMGQCVVDNLLAHFSGRPLISPVLPKTPSSGASTTAS</sequence>
<evidence type="ECO:0000313" key="7">
    <source>
        <dbReference type="Proteomes" id="UP001062443"/>
    </source>
</evidence>
<keyword evidence="1 3" id="KW-0560">Oxidoreductase</keyword>
<dbReference type="PANTHER" id="PTHR10996">
    <property type="entry name" value="2-HYDROXYACID DEHYDROGENASE-RELATED"/>
    <property type="match status" value="1"/>
</dbReference>
<dbReference type="InterPro" id="IPR036291">
    <property type="entry name" value="NAD(P)-bd_dom_sf"/>
</dbReference>
<evidence type="ECO:0000256" key="3">
    <source>
        <dbReference type="RuleBase" id="RU003719"/>
    </source>
</evidence>
<evidence type="ECO:0000313" key="6">
    <source>
        <dbReference type="EMBL" id="GBR45527.1"/>
    </source>
</evidence>
<accession>A0ABQ0QI19</accession>
<dbReference type="PANTHER" id="PTHR10996:SF178">
    <property type="entry name" value="2-HYDROXYACID DEHYDROGENASE YGL185C-RELATED"/>
    <property type="match status" value="1"/>
</dbReference>
<comment type="similarity">
    <text evidence="3">Belongs to the D-isomer specific 2-hydroxyacid dehydrogenase family.</text>
</comment>